<keyword evidence="2" id="KW-1185">Reference proteome</keyword>
<protein>
    <submittedName>
        <fullName evidence="1">Uncharacterized protein</fullName>
    </submittedName>
</protein>
<dbReference type="EMBL" id="KV426299">
    <property type="protein sequence ID" value="KZV82883.1"/>
    <property type="molecule type" value="Genomic_DNA"/>
</dbReference>
<sequence>MVKRAKTPPPDRSIEPVFYTITYPYPPFANLELPKDRMDLARWVACILGDPKYLFALYFKPSVSPQPVLVAVPLILL</sequence>
<dbReference type="InParanoid" id="A0A165CQ49"/>
<proteinExistence type="predicted"/>
<gene>
    <name evidence="1" type="ORF">EXIGLDRAFT_729137</name>
</gene>
<accession>A0A165CQ49</accession>
<dbReference type="AlphaFoldDB" id="A0A165CQ49"/>
<reference evidence="1 2" key="1">
    <citation type="journal article" date="2016" name="Mol. Biol. Evol.">
        <title>Comparative Genomics of Early-Diverging Mushroom-Forming Fungi Provides Insights into the Origins of Lignocellulose Decay Capabilities.</title>
        <authorList>
            <person name="Nagy L.G."/>
            <person name="Riley R."/>
            <person name="Tritt A."/>
            <person name="Adam C."/>
            <person name="Daum C."/>
            <person name="Floudas D."/>
            <person name="Sun H."/>
            <person name="Yadav J.S."/>
            <person name="Pangilinan J."/>
            <person name="Larsson K.H."/>
            <person name="Matsuura K."/>
            <person name="Barry K."/>
            <person name="Labutti K."/>
            <person name="Kuo R."/>
            <person name="Ohm R.A."/>
            <person name="Bhattacharya S.S."/>
            <person name="Shirouzu T."/>
            <person name="Yoshinaga Y."/>
            <person name="Martin F.M."/>
            <person name="Grigoriev I.V."/>
            <person name="Hibbett D.S."/>
        </authorList>
    </citation>
    <scope>NUCLEOTIDE SEQUENCE [LARGE SCALE GENOMIC DNA]</scope>
    <source>
        <strain evidence="1 2">HHB12029</strain>
    </source>
</reference>
<dbReference type="OrthoDB" id="3243413at2759"/>
<dbReference type="Proteomes" id="UP000077266">
    <property type="component" value="Unassembled WGS sequence"/>
</dbReference>
<evidence type="ECO:0000313" key="1">
    <source>
        <dbReference type="EMBL" id="KZV82883.1"/>
    </source>
</evidence>
<organism evidence="1 2">
    <name type="scientific">Exidia glandulosa HHB12029</name>
    <dbReference type="NCBI Taxonomy" id="1314781"/>
    <lineage>
        <taxon>Eukaryota</taxon>
        <taxon>Fungi</taxon>
        <taxon>Dikarya</taxon>
        <taxon>Basidiomycota</taxon>
        <taxon>Agaricomycotina</taxon>
        <taxon>Agaricomycetes</taxon>
        <taxon>Auriculariales</taxon>
        <taxon>Exidiaceae</taxon>
        <taxon>Exidia</taxon>
    </lineage>
</organism>
<evidence type="ECO:0000313" key="2">
    <source>
        <dbReference type="Proteomes" id="UP000077266"/>
    </source>
</evidence>
<name>A0A165CQ49_EXIGL</name>